<evidence type="ECO:0000313" key="8">
    <source>
        <dbReference type="EMBL" id="GEK85623.1"/>
    </source>
</evidence>
<dbReference type="Proteomes" id="UP000321225">
    <property type="component" value="Unassembled WGS sequence"/>
</dbReference>
<keyword evidence="5" id="KW-0175">Coiled coil</keyword>
<evidence type="ECO:0000256" key="1">
    <source>
        <dbReference type="ARBA" id="ARBA00004196"/>
    </source>
</evidence>
<feature type="coiled-coil region" evidence="5">
    <location>
        <begin position="188"/>
        <end position="215"/>
    </location>
</feature>
<evidence type="ECO:0000256" key="7">
    <source>
        <dbReference type="SAM" id="SignalP"/>
    </source>
</evidence>
<keyword evidence="9" id="KW-1185">Reference proteome</keyword>
<keyword evidence="2" id="KW-0813">Transport</keyword>
<feature type="signal peptide" evidence="7">
    <location>
        <begin position="1"/>
        <end position="19"/>
    </location>
</feature>
<evidence type="ECO:0000256" key="2">
    <source>
        <dbReference type="ARBA" id="ARBA00022448"/>
    </source>
</evidence>
<dbReference type="GO" id="GO:0030313">
    <property type="term" value="C:cell envelope"/>
    <property type="evidence" value="ECO:0007669"/>
    <property type="project" value="UniProtKB-SubCell"/>
</dbReference>
<protein>
    <submittedName>
        <fullName evidence="8">ABC transporter periplasmic component</fullName>
    </submittedName>
</protein>
<evidence type="ECO:0000256" key="6">
    <source>
        <dbReference type="SAM" id="MobiDB-lite"/>
    </source>
</evidence>
<dbReference type="PROSITE" id="PS51257">
    <property type="entry name" value="PROKAR_LIPOPROTEIN"/>
    <property type="match status" value="1"/>
</dbReference>
<evidence type="ECO:0000256" key="5">
    <source>
        <dbReference type="SAM" id="Coils"/>
    </source>
</evidence>
<dbReference type="SUPFAM" id="SSF53807">
    <property type="entry name" value="Helical backbone' metal receptor"/>
    <property type="match status" value="1"/>
</dbReference>
<feature type="chain" id="PRO_5039567702" evidence="7">
    <location>
        <begin position="20"/>
        <end position="330"/>
    </location>
</feature>
<comment type="subcellular location">
    <subcellularLocation>
        <location evidence="1">Cell envelope</location>
    </subcellularLocation>
</comment>
<reference evidence="8 9" key="1">
    <citation type="submission" date="2019-07" db="EMBL/GenBank/DDBJ databases">
        <title>Whole genome shotgun sequence of Microbacterium aerolatum NBRC 103071.</title>
        <authorList>
            <person name="Hosoyama A."/>
            <person name="Uohara A."/>
            <person name="Ohji S."/>
            <person name="Ichikawa N."/>
        </authorList>
    </citation>
    <scope>NUCLEOTIDE SEQUENCE [LARGE SCALE GENOMIC DNA]</scope>
    <source>
        <strain evidence="8 9">NBRC 103071</strain>
    </source>
</reference>
<gene>
    <name evidence="8" type="ORF">MAE01_07990</name>
</gene>
<comment type="caution">
    <text evidence="8">The sequence shown here is derived from an EMBL/GenBank/DDBJ whole genome shotgun (WGS) entry which is preliminary data.</text>
</comment>
<proteinExistence type="predicted"/>
<dbReference type="RefSeq" id="WP_147038270.1">
    <property type="nucleotide sequence ID" value="NZ_BJUW01000003.1"/>
</dbReference>
<keyword evidence="4 7" id="KW-0732">Signal</keyword>
<dbReference type="OrthoDB" id="5296019at2"/>
<dbReference type="Gene3D" id="3.40.50.1980">
    <property type="entry name" value="Nitrogenase molybdenum iron protein domain"/>
    <property type="match status" value="2"/>
</dbReference>
<feature type="region of interest" description="Disordered" evidence="6">
    <location>
        <begin position="119"/>
        <end position="152"/>
    </location>
</feature>
<organism evidence="8 9">
    <name type="scientific">Microbacterium aerolatum</name>
    <dbReference type="NCBI Taxonomy" id="153731"/>
    <lineage>
        <taxon>Bacteria</taxon>
        <taxon>Bacillati</taxon>
        <taxon>Actinomycetota</taxon>
        <taxon>Actinomycetes</taxon>
        <taxon>Micrococcales</taxon>
        <taxon>Microbacteriaceae</taxon>
        <taxon>Microbacterium</taxon>
    </lineage>
</organism>
<feature type="compositionally biased region" description="Basic and acidic residues" evidence="6">
    <location>
        <begin position="124"/>
        <end position="152"/>
    </location>
</feature>
<dbReference type="GO" id="GO:0030001">
    <property type="term" value="P:metal ion transport"/>
    <property type="evidence" value="ECO:0007669"/>
    <property type="project" value="InterPro"/>
</dbReference>
<keyword evidence="3" id="KW-0479">Metal-binding</keyword>
<name>A0A511AE14_9MICO</name>
<evidence type="ECO:0000313" key="9">
    <source>
        <dbReference type="Proteomes" id="UP000321225"/>
    </source>
</evidence>
<dbReference type="PANTHER" id="PTHR42953">
    <property type="entry name" value="HIGH-AFFINITY ZINC UPTAKE SYSTEM PROTEIN ZNUA-RELATED"/>
    <property type="match status" value="1"/>
</dbReference>
<evidence type="ECO:0000256" key="4">
    <source>
        <dbReference type="ARBA" id="ARBA00022729"/>
    </source>
</evidence>
<dbReference type="PANTHER" id="PTHR42953:SF1">
    <property type="entry name" value="METAL-BINDING PROTEIN HI_0362-RELATED"/>
    <property type="match status" value="1"/>
</dbReference>
<dbReference type="EMBL" id="BJUW01000003">
    <property type="protein sequence ID" value="GEK85623.1"/>
    <property type="molecule type" value="Genomic_DNA"/>
</dbReference>
<dbReference type="Pfam" id="PF01297">
    <property type="entry name" value="ZnuA"/>
    <property type="match status" value="1"/>
</dbReference>
<dbReference type="InterPro" id="IPR006127">
    <property type="entry name" value="ZnuA-like"/>
</dbReference>
<dbReference type="AlphaFoldDB" id="A0A511AE14"/>
<accession>A0A511AE14</accession>
<sequence>MKKPVVVLALASVTALGLAGCSAPASGEGGDDGLIHVTASTNIYGSLVEQIGGERVDVTTIIDSASQDPHSYEATARDRLAVQDADLIVENGGGYDAFIDTLLDGSDAHVFTAAEFSHDFPGNEGHDEPDAGADEDAHDHDHADEEEGHEGHDHIEGFNEHVWFDPHTMIHVVEGLAEELGEIDPDGAEDFAAAADEIIADLEGAEAELETIKTEADGAGVFMTEPLPGYIAVAAGLTDLTPEGFAESVEEGSDVAPATLLDALEVIESGDVKVLLTNAQTGGAETERVEAAAEAAGIPVVAFTELLEDGSSYSEWMHDAIQSLADALRS</sequence>
<dbReference type="GO" id="GO:0046872">
    <property type="term" value="F:metal ion binding"/>
    <property type="evidence" value="ECO:0007669"/>
    <property type="project" value="UniProtKB-KW"/>
</dbReference>
<evidence type="ECO:0000256" key="3">
    <source>
        <dbReference type="ARBA" id="ARBA00022723"/>
    </source>
</evidence>
<dbReference type="InterPro" id="IPR050492">
    <property type="entry name" value="Bact_metal-bind_prot9"/>
</dbReference>